<dbReference type="GO" id="GO:0016787">
    <property type="term" value="F:hydrolase activity"/>
    <property type="evidence" value="ECO:0007669"/>
    <property type="project" value="UniProtKB-KW"/>
</dbReference>
<accession>A0ABV3TBR8</accession>
<dbReference type="Gene3D" id="1.10.150.240">
    <property type="entry name" value="Putative phosphatase, domain 2"/>
    <property type="match status" value="1"/>
</dbReference>
<organism evidence="5 6">
    <name type="scientific">Spiribacter pallidus</name>
    <dbReference type="NCBI Taxonomy" id="1987936"/>
    <lineage>
        <taxon>Bacteria</taxon>
        <taxon>Pseudomonadati</taxon>
        <taxon>Pseudomonadota</taxon>
        <taxon>Gammaproteobacteria</taxon>
        <taxon>Chromatiales</taxon>
        <taxon>Ectothiorhodospiraceae</taxon>
        <taxon>Spiribacter</taxon>
    </lineage>
</organism>
<keyword evidence="1" id="KW-0479">Metal-binding</keyword>
<dbReference type="NCBIfam" id="TIGR01549">
    <property type="entry name" value="HAD-SF-IA-v1"/>
    <property type="match status" value="1"/>
</dbReference>
<evidence type="ECO:0000256" key="2">
    <source>
        <dbReference type="ARBA" id="ARBA00022801"/>
    </source>
</evidence>
<sequence>MIALNRAHGVLLDLDGTLLDTAPDLIASINRLLDEQGFAALPEREFAGSVGHGSAPMIARAFNLGSTDHMFEGLRQRFLDLYHEQVSHQTRPYEGMEAMIDILEAAGIPWGIVTNKPGWLTEPLLTALGYGERPACVVTGDDITRRKPHPHQVTEGCRRLGLRPADCVLVGDAERDIQAGQRAGTMTLAALYGYLSGDDHAERWGADGLIDHPGQILRWVALPEGHTAASAA</sequence>
<keyword evidence="2 5" id="KW-0378">Hydrolase</keyword>
<keyword evidence="4" id="KW-0119">Carbohydrate metabolism</keyword>
<evidence type="ECO:0000256" key="1">
    <source>
        <dbReference type="ARBA" id="ARBA00022723"/>
    </source>
</evidence>
<dbReference type="PANTHER" id="PTHR43434:SF23">
    <property type="entry name" value="PHOSPHOGLYCOLATE PHOSPHATASE"/>
    <property type="match status" value="1"/>
</dbReference>
<evidence type="ECO:0000313" key="6">
    <source>
        <dbReference type="Proteomes" id="UP001556709"/>
    </source>
</evidence>
<evidence type="ECO:0000256" key="3">
    <source>
        <dbReference type="ARBA" id="ARBA00022842"/>
    </source>
</evidence>
<dbReference type="InterPro" id="IPR036412">
    <property type="entry name" value="HAD-like_sf"/>
</dbReference>
<comment type="caution">
    <text evidence="5">The sequence shown here is derived from an EMBL/GenBank/DDBJ whole genome shotgun (WGS) entry which is preliminary data.</text>
</comment>
<dbReference type="InterPro" id="IPR006439">
    <property type="entry name" value="HAD-SF_hydro_IA"/>
</dbReference>
<dbReference type="RefSeq" id="WP_367958703.1">
    <property type="nucleotide sequence ID" value="NZ_JBAKFK010000002.1"/>
</dbReference>
<dbReference type="Proteomes" id="UP001556709">
    <property type="component" value="Unassembled WGS sequence"/>
</dbReference>
<dbReference type="Gene3D" id="3.40.50.1000">
    <property type="entry name" value="HAD superfamily/HAD-like"/>
    <property type="match status" value="1"/>
</dbReference>
<keyword evidence="3" id="KW-0460">Magnesium</keyword>
<proteinExistence type="predicted"/>
<dbReference type="InterPro" id="IPR023198">
    <property type="entry name" value="PGP-like_dom2"/>
</dbReference>
<dbReference type="PANTHER" id="PTHR43434">
    <property type="entry name" value="PHOSPHOGLYCOLATE PHOSPHATASE"/>
    <property type="match status" value="1"/>
</dbReference>
<dbReference type="InterPro" id="IPR050155">
    <property type="entry name" value="HAD-like_hydrolase_sf"/>
</dbReference>
<protein>
    <submittedName>
        <fullName evidence="5">HAD-IA family hydrolase</fullName>
    </submittedName>
</protein>
<dbReference type="SFLD" id="SFLDG01129">
    <property type="entry name" value="C1.5:_HAD__Beta-PGM__Phosphata"/>
    <property type="match status" value="1"/>
</dbReference>
<dbReference type="SFLD" id="SFLDS00003">
    <property type="entry name" value="Haloacid_Dehalogenase"/>
    <property type="match status" value="1"/>
</dbReference>
<reference evidence="5 6" key="1">
    <citation type="submission" date="2024-02" db="EMBL/GenBank/DDBJ databases">
        <title>New especies of Spiribacter isolated from saline water.</title>
        <authorList>
            <person name="Leon M.J."/>
            <person name="De La Haba R."/>
            <person name="Sanchez-Porro C."/>
            <person name="Ventosa A."/>
        </authorList>
    </citation>
    <scope>NUCLEOTIDE SEQUENCE [LARGE SCALE GENOMIC DNA]</scope>
    <source>
        <strain evidence="6">ag22IC6-390</strain>
    </source>
</reference>
<evidence type="ECO:0000256" key="4">
    <source>
        <dbReference type="ARBA" id="ARBA00023277"/>
    </source>
</evidence>
<name>A0ABV3TBR8_9GAMM</name>
<keyword evidence="6" id="KW-1185">Reference proteome</keyword>
<evidence type="ECO:0000313" key="5">
    <source>
        <dbReference type="EMBL" id="MEX0469068.1"/>
    </source>
</evidence>
<dbReference type="InterPro" id="IPR023214">
    <property type="entry name" value="HAD_sf"/>
</dbReference>
<dbReference type="InterPro" id="IPR041492">
    <property type="entry name" value="HAD_2"/>
</dbReference>
<gene>
    <name evidence="5" type="ORF">V6X73_04945</name>
</gene>
<dbReference type="NCBIfam" id="TIGR01509">
    <property type="entry name" value="HAD-SF-IA-v3"/>
    <property type="match status" value="1"/>
</dbReference>
<dbReference type="EMBL" id="JBAKFM010000002">
    <property type="protein sequence ID" value="MEX0469068.1"/>
    <property type="molecule type" value="Genomic_DNA"/>
</dbReference>
<dbReference type="SUPFAM" id="SSF56784">
    <property type="entry name" value="HAD-like"/>
    <property type="match status" value="1"/>
</dbReference>
<dbReference type="Pfam" id="PF13419">
    <property type="entry name" value="HAD_2"/>
    <property type="match status" value="1"/>
</dbReference>